<dbReference type="Proteomes" id="UP000054359">
    <property type="component" value="Unassembled WGS sequence"/>
</dbReference>
<dbReference type="SUPFAM" id="SSF46785">
    <property type="entry name" value="Winged helix' DNA-binding domain"/>
    <property type="match status" value="2"/>
</dbReference>
<feature type="non-terminal residue" evidence="7">
    <location>
        <position position="132"/>
    </location>
</feature>
<dbReference type="Gene3D" id="1.10.10.10">
    <property type="entry name" value="Winged helix-like DNA-binding domain superfamily/Winged helix DNA-binding domain"/>
    <property type="match status" value="2"/>
</dbReference>
<dbReference type="STRING" id="407821.A0A087UJR2"/>
<dbReference type="InterPro" id="IPR016049">
    <property type="entry name" value="RNA_pol_Rpc34-like"/>
</dbReference>
<gene>
    <name evidence="7" type="ORF">X975_06764</name>
</gene>
<dbReference type="AlphaFoldDB" id="A0A087UJR2"/>
<evidence type="ECO:0000313" key="8">
    <source>
        <dbReference type="Proteomes" id="UP000054359"/>
    </source>
</evidence>
<dbReference type="EMBL" id="KK120138">
    <property type="protein sequence ID" value="KFM77601.1"/>
    <property type="molecule type" value="Genomic_DNA"/>
</dbReference>
<accession>A0A087UJR2</accession>
<dbReference type="OMA" id="QWAVAIN"/>
<evidence type="ECO:0000256" key="6">
    <source>
        <dbReference type="ARBA" id="ARBA00055148"/>
    </source>
</evidence>
<dbReference type="GO" id="GO:0005737">
    <property type="term" value="C:cytoplasm"/>
    <property type="evidence" value="ECO:0007669"/>
    <property type="project" value="UniProtKB-ARBA"/>
</dbReference>
<organism evidence="7 8">
    <name type="scientific">Stegodyphus mimosarum</name>
    <name type="common">African social velvet spider</name>
    <dbReference type="NCBI Taxonomy" id="407821"/>
    <lineage>
        <taxon>Eukaryota</taxon>
        <taxon>Metazoa</taxon>
        <taxon>Ecdysozoa</taxon>
        <taxon>Arthropoda</taxon>
        <taxon>Chelicerata</taxon>
        <taxon>Arachnida</taxon>
        <taxon>Araneae</taxon>
        <taxon>Araneomorphae</taxon>
        <taxon>Entelegynae</taxon>
        <taxon>Eresoidea</taxon>
        <taxon>Eresidae</taxon>
        <taxon>Stegodyphus</taxon>
    </lineage>
</organism>
<keyword evidence="4" id="KW-0804">Transcription</keyword>
<evidence type="ECO:0000256" key="3">
    <source>
        <dbReference type="ARBA" id="ARBA00022478"/>
    </source>
</evidence>
<comment type="similarity">
    <text evidence="2">Belongs to the eukaryotic RPC34/RPC39 RNA polymerase subunit family.</text>
</comment>
<dbReference type="FunFam" id="1.10.10.10:FF:000237">
    <property type="entry name" value="DNA-directed RNA polymerase III subunit RPC6"/>
    <property type="match status" value="1"/>
</dbReference>
<reference evidence="7 8" key="1">
    <citation type="submission" date="2013-11" db="EMBL/GenBank/DDBJ databases">
        <title>Genome sequencing of Stegodyphus mimosarum.</title>
        <authorList>
            <person name="Bechsgaard J."/>
        </authorList>
    </citation>
    <scope>NUCLEOTIDE SEQUENCE [LARGE SCALE GENOMIC DNA]</scope>
</reference>
<evidence type="ECO:0000256" key="5">
    <source>
        <dbReference type="ARBA" id="ARBA00023242"/>
    </source>
</evidence>
<dbReference type="GO" id="GO:0006383">
    <property type="term" value="P:transcription by RNA polymerase III"/>
    <property type="evidence" value="ECO:0007669"/>
    <property type="project" value="InterPro"/>
</dbReference>
<dbReference type="InterPro" id="IPR007832">
    <property type="entry name" value="RNA_pol_Rpc34"/>
</dbReference>
<keyword evidence="8" id="KW-1185">Reference proteome</keyword>
<evidence type="ECO:0000256" key="2">
    <source>
        <dbReference type="ARBA" id="ARBA00011038"/>
    </source>
</evidence>
<comment type="function">
    <text evidence="6">DNA-dependent RNA polymerase catalyzes the transcription of DNA into RNA using the four ribonucleoside triphosphates as substrates. Specific peripheric component of RNA polymerase III which synthesizes small RNAs, such as 5S rRNA and tRNAs.</text>
</comment>
<dbReference type="InterPro" id="IPR036390">
    <property type="entry name" value="WH_DNA-bd_sf"/>
</dbReference>
<dbReference type="PANTHER" id="PTHR12780">
    <property type="entry name" value="RNA POLYMERASE III DNA DIRECTED , 39KD SUBUNIT-RELATED"/>
    <property type="match status" value="1"/>
</dbReference>
<evidence type="ECO:0000313" key="7">
    <source>
        <dbReference type="EMBL" id="KFM77601.1"/>
    </source>
</evidence>
<evidence type="ECO:0000256" key="1">
    <source>
        <dbReference type="ARBA" id="ARBA00004123"/>
    </source>
</evidence>
<dbReference type="FunFam" id="1.10.10.10:FF:000116">
    <property type="entry name" value="DNA-directed RNA polymerase III subunit RPC6"/>
    <property type="match status" value="1"/>
</dbReference>
<proteinExistence type="inferred from homology"/>
<dbReference type="Pfam" id="PF05158">
    <property type="entry name" value="RNA_pol_Rpc34"/>
    <property type="match status" value="1"/>
</dbReference>
<protein>
    <submittedName>
        <fullName evidence="7">DNA-directed RNA polymerase III subunit RPC6</fullName>
    </submittedName>
</protein>
<dbReference type="OrthoDB" id="613763at2759"/>
<evidence type="ECO:0000256" key="4">
    <source>
        <dbReference type="ARBA" id="ARBA00023163"/>
    </source>
</evidence>
<keyword evidence="3 7" id="KW-0240">DNA-directed RNA polymerase</keyword>
<sequence>MTDAVDNLEQKITDIMANYPKGATQQNLQEAVPSLTPVQLVGCLNNLLTKNKIDILKRGKMLVYVLKNQTAAKIGQGAGIEEKVILEAIERAGNNGITAKDLKFKCNLPQPQITKILKSLESKQLIKSVMSM</sequence>
<dbReference type="GO" id="GO:0005654">
    <property type="term" value="C:nucleoplasm"/>
    <property type="evidence" value="ECO:0007669"/>
    <property type="project" value="UniProtKB-ARBA"/>
</dbReference>
<dbReference type="GO" id="GO:0005666">
    <property type="term" value="C:RNA polymerase III complex"/>
    <property type="evidence" value="ECO:0007669"/>
    <property type="project" value="InterPro"/>
</dbReference>
<keyword evidence="5" id="KW-0539">Nucleus</keyword>
<dbReference type="InterPro" id="IPR036388">
    <property type="entry name" value="WH-like_DNA-bd_sf"/>
</dbReference>
<comment type="subcellular location">
    <subcellularLocation>
        <location evidence="1">Nucleus</location>
    </subcellularLocation>
</comment>
<name>A0A087UJR2_STEMI</name>